<reference evidence="1" key="1">
    <citation type="submission" date="2014-09" db="EMBL/GenBank/DDBJ databases">
        <authorList>
            <person name="Magalhaes I.L.F."/>
            <person name="Oliveira U."/>
            <person name="Santos F.R."/>
            <person name="Vidigal T.H.D.A."/>
            <person name="Brescovit A.D."/>
            <person name="Santos A.J."/>
        </authorList>
    </citation>
    <scope>NUCLEOTIDE SEQUENCE</scope>
    <source>
        <tissue evidence="1">Shoot tissue taken approximately 20 cm above the soil surface</tissue>
    </source>
</reference>
<proteinExistence type="predicted"/>
<evidence type="ECO:0000313" key="1">
    <source>
        <dbReference type="EMBL" id="JAD54433.1"/>
    </source>
</evidence>
<dbReference type="AlphaFoldDB" id="A0A0A9AX13"/>
<sequence>MTARLLLMHLGKNWILQGALKVTMTLQLLSFQERQAHEHAFAKPLHHRACHAMVSFHLH</sequence>
<accession>A0A0A9AX13</accession>
<reference evidence="1" key="2">
    <citation type="journal article" date="2015" name="Data Brief">
        <title>Shoot transcriptome of the giant reed, Arundo donax.</title>
        <authorList>
            <person name="Barrero R.A."/>
            <person name="Guerrero F.D."/>
            <person name="Moolhuijzen P."/>
            <person name="Goolsby J.A."/>
            <person name="Tidwell J."/>
            <person name="Bellgard S.E."/>
            <person name="Bellgard M.I."/>
        </authorList>
    </citation>
    <scope>NUCLEOTIDE SEQUENCE</scope>
    <source>
        <tissue evidence="1">Shoot tissue taken approximately 20 cm above the soil surface</tissue>
    </source>
</reference>
<name>A0A0A9AX13_ARUDO</name>
<organism evidence="1">
    <name type="scientific">Arundo donax</name>
    <name type="common">Giant reed</name>
    <name type="synonym">Donax arundinaceus</name>
    <dbReference type="NCBI Taxonomy" id="35708"/>
    <lineage>
        <taxon>Eukaryota</taxon>
        <taxon>Viridiplantae</taxon>
        <taxon>Streptophyta</taxon>
        <taxon>Embryophyta</taxon>
        <taxon>Tracheophyta</taxon>
        <taxon>Spermatophyta</taxon>
        <taxon>Magnoliopsida</taxon>
        <taxon>Liliopsida</taxon>
        <taxon>Poales</taxon>
        <taxon>Poaceae</taxon>
        <taxon>PACMAD clade</taxon>
        <taxon>Arundinoideae</taxon>
        <taxon>Arundineae</taxon>
        <taxon>Arundo</taxon>
    </lineage>
</organism>
<protein>
    <submittedName>
        <fullName evidence="1">Uncharacterized protein</fullName>
    </submittedName>
</protein>
<dbReference type="EMBL" id="GBRH01243462">
    <property type="protein sequence ID" value="JAD54433.1"/>
    <property type="molecule type" value="Transcribed_RNA"/>
</dbReference>